<dbReference type="NCBIfam" id="NF010039">
    <property type="entry name" value="PRK13515.1"/>
    <property type="match status" value="1"/>
</dbReference>
<dbReference type="NCBIfam" id="TIGR02050">
    <property type="entry name" value="gshA_cyan_rel"/>
    <property type="match status" value="1"/>
</dbReference>
<dbReference type="PANTHER" id="PTHR36510">
    <property type="entry name" value="GLUTAMATE--CYSTEINE LIGASE 2-RELATED"/>
    <property type="match status" value="1"/>
</dbReference>
<evidence type="ECO:0000256" key="1">
    <source>
        <dbReference type="ARBA" id="ARBA00022598"/>
    </source>
</evidence>
<comment type="catalytic activity">
    <reaction evidence="4">
        <text>L-cysteine + L-glutamate + ATP = gamma-L-glutamyl-L-cysteine + ADP + phosphate + H(+)</text>
        <dbReference type="Rhea" id="RHEA:13285"/>
        <dbReference type="ChEBI" id="CHEBI:15378"/>
        <dbReference type="ChEBI" id="CHEBI:29985"/>
        <dbReference type="ChEBI" id="CHEBI:30616"/>
        <dbReference type="ChEBI" id="CHEBI:35235"/>
        <dbReference type="ChEBI" id="CHEBI:43474"/>
        <dbReference type="ChEBI" id="CHEBI:58173"/>
        <dbReference type="ChEBI" id="CHEBI:456216"/>
        <dbReference type="EC" id="6.3.2.2"/>
    </reaction>
</comment>
<dbReference type="EC" id="6.3.2.2" evidence="4"/>
<dbReference type="GO" id="GO:0042398">
    <property type="term" value="P:modified amino acid biosynthetic process"/>
    <property type="evidence" value="ECO:0007669"/>
    <property type="project" value="InterPro"/>
</dbReference>
<comment type="function">
    <text evidence="4">ATP-dependent carboxylate-amine ligase which exhibits weak glutamate--cysteine ligase activity.</text>
</comment>
<dbReference type="InterPro" id="IPR011793">
    <property type="entry name" value="YbdK"/>
</dbReference>
<keyword evidence="2 4" id="KW-0547">Nucleotide-binding</keyword>
<dbReference type="HAMAP" id="MF_01609">
    <property type="entry name" value="Glu_cys_ligase_2"/>
    <property type="match status" value="1"/>
</dbReference>
<accession>A0A917BTD2</accession>
<comment type="similarity">
    <text evidence="4">Belongs to the glutamate--cysteine ligase type 2 family. YbdK subfamily.</text>
</comment>
<dbReference type="InterPro" id="IPR014746">
    <property type="entry name" value="Gln_synth/guanido_kin_cat_dom"/>
</dbReference>
<dbReference type="EMBL" id="BMHV01000005">
    <property type="protein sequence ID" value="GGF57986.1"/>
    <property type="molecule type" value="Genomic_DNA"/>
</dbReference>
<name>A0A917BTD2_9PROT</name>
<dbReference type="RefSeq" id="WP_188662194.1">
    <property type="nucleotide sequence ID" value="NZ_BMHV01000005.1"/>
</dbReference>
<keyword evidence="6" id="KW-1185">Reference proteome</keyword>
<reference evidence="5" key="1">
    <citation type="journal article" date="2014" name="Int. J. Syst. Evol. Microbiol.">
        <title>Complete genome sequence of Corynebacterium casei LMG S-19264T (=DSM 44701T), isolated from a smear-ripened cheese.</title>
        <authorList>
            <consortium name="US DOE Joint Genome Institute (JGI-PGF)"/>
            <person name="Walter F."/>
            <person name="Albersmeier A."/>
            <person name="Kalinowski J."/>
            <person name="Ruckert C."/>
        </authorList>
    </citation>
    <scope>NUCLEOTIDE SEQUENCE</scope>
    <source>
        <strain evidence="5">CGMCC 1.15254</strain>
    </source>
</reference>
<dbReference type="PANTHER" id="PTHR36510:SF1">
    <property type="entry name" value="GLUTAMATE--CYSTEINE LIGASE 2-RELATED"/>
    <property type="match status" value="1"/>
</dbReference>
<organism evidence="5 6">
    <name type="scientific">Terasakiella brassicae</name>
    <dbReference type="NCBI Taxonomy" id="1634917"/>
    <lineage>
        <taxon>Bacteria</taxon>
        <taxon>Pseudomonadati</taxon>
        <taxon>Pseudomonadota</taxon>
        <taxon>Alphaproteobacteria</taxon>
        <taxon>Rhodospirillales</taxon>
        <taxon>Terasakiellaceae</taxon>
        <taxon>Terasakiella</taxon>
    </lineage>
</organism>
<keyword evidence="1 4" id="KW-0436">Ligase</keyword>
<dbReference type="Proteomes" id="UP000632498">
    <property type="component" value="Unassembled WGS sequence"/>
</dbReference>
<dbReference type="InterPro" id="IPR050141">
    <property type="entry name" value="GCL_type2/YbdK_subfam"/>
</dbReference>
<gene>
    <name evidence="5" type="ORF">GCM10011332_09370</name>
</gene>
<evidence type="ECO:0000256" key="2">
    <source>
        <dbReference type="ARBA" id="ARBA00022741"/>
    </source>
</evidence>
<dbReference type="GO" id="GO:0004357">
    <property type="term" value="F:glutamate-cysteine ligase activity"/>
    <property type="evidence" value="ECO:0007669"/>
    <property type="project" value="UniProtKB-EC"/>
</dbReference>
<dbReference type="Pfam" id="PF04107">
    <property type="entry name" value="GCS2"/>
    <property type="match status" value="1"/>
</dbReference>
<dbReference type="AlphaFoldDB" id="A0A917BTD2"/>
<evidence type="ECO:0000256" key="3">
    <source>
        <dbReference type="ARBA" id="ARBA00022840"/>
    </source>
</evidence>
<sequence length="378" mass="43417">MSVREPSWTIGIEEEYLMVDCETGNLATRSLDDLMAALQTDLKDLVRPEFLQSQVEVGTRVCKDVKEARAQLAWLRQSVADIGQKFGVAPIAASTHPHAEWGEQTHTDAERYHTFAQDMQAVVRRLIISGMHVHVGIDDDDLRIDLMNQVSYFLPHLLCLSTSSPMWRGHDTGLKCYRLSVFDELPRTGLPELFDSYSEYQKHVDALINVGIIKDATMLWWDVRPAVKFPTLEMRITDVCTTLDDAIAIACLFQCLLRMLYRLRRNNQRWRTYRTMLIDENRWRAQRYGLDEGLVDFGKGTLVDFKDLLEELIEMLKDDAEALNCTEELHSLRDILTRGTSSHRQIKVFNQAKEDGADDLEACRAVAHWLKTETVRGL</sequence>
<dbReference type="SUPFAM" id="SSF55931">
    <property type="entry name" value="Glutamine synthetase/guanido kinase"/>
    <property type="match status" value="1"/>
</dbReference>
<evidence type="ECO:0000313" key="5">
    <source>
        <dbReference type="EMBL" id="GGF57986.1"/>
    </source>
</evidence>
<dbReference type="InterPro" id="IPR006336">
    <property type="entry name" value="GCS2"/>
</dbReference>
<comment type="caution">
    <text evidence="5">The sequence shown here is derived from an EMBL/GenBank/DDBJ whole genome shotgun (WGS) entry which is preliminary data.</text>
</comment>
<proteinExistence type="inferred from homology"/>
<evidence type="ECO:0000256" key="4">
    <source>
        <dbReference type="HAMAP-Rule" id="MF_01609"/>
    </source>
</evidence>
<protein>
    <recommendedName>
        <fullName evidence="4">Putative glutamate--cysteine ligase 2</fullName>
        <ecNumber evidence="4">6.3.2.2</ecNumber>
    </recommendedName>
    <alternativeName>
        <fullName evidence="4">Gamma-glutamylcysteine synthetase 2</fullName>
        <shortName evidence="4">GCS 2</shortName>
        <shortName evidence="4">Gamma-GCS 2</shortName>
    </alternativeName>
</protein>
<reference evidence="5" key="2">
    <citation type="submission" date="2020-09" db="EMBL/GenBank/DDBJ databases">
        <authorList>
            <person name="Sun Q."/>
            <person name="Zhou Y."/>
        </authorList>
    </citation>
    <scope>NUCLEOTIDE SEQUENCE</scope>
    <source>
        <strain evidence="5">CGMCC 1.15254</strain>
    </source>
</reference>
<dbReference type="Gene3D" id="3.30.590.20">
    <property type="match status" value="1"/>
</dbReference>
<keyword evidence="3 4" id="KW-0067">ATP-binding</keyword>
<evidence type="ECO:0000313" key="6">
    <source>
        <dbReference type="Proteomes" id="UP000632498"/>
    </source>
</evidence>
<dbReference type="GO" id="GO:0005524">
    <property type="term" value="F:ATP binding"/>
    <property type="evidence" value="ECO:0007669"/>
    <property type="project" value="UniProtKB-KW"/>
</dbReference>